<evidence type="ECO:0000313" key="1">
    <source>
        <dbReference type="EMBL" id="KAH3888582.1"/>
    </source>
</evidence>
<gene>
    <name evidence="1" type="ORF">DPMN_012620</name>
</gene>
<dbReference type="AlphaFoldDB" id="A0A9D4N8C7"/>
<reference evidence="1" key="1">
    <citation type="journal article" date="2019" name="bioRxiv">
        <title>The Genome of the Zebra Mussel, Dreissena polymorpha: A Resource for Invasive Species Research.</title>
        <authorList>
            <person name="McCartney M.A."/>
            <person name="Auch B."/>
            <person name="Kono T."/>
            <person name="Mallez S."/>
            <person name="Zhang Y."/>
            <person name="Obille A."/>
            <person name="Becker A."/>
            <person name="Abrahante J.E."/>
            <person name="Garbe J."/>
            <person name="Badalamenti J.P."/>
            <person name="Herman A."/>
            <person name="Mangelson H."/>
            <person name="Liachko I."/>
            <person name="Sullivan S."/>
            <person name="Sone E.D."/>
            <person name="Koren S."/>
            <person name="Silverstein K.A.T."/>
            <person name="Beckman K.B."/>
            <person name="Gohl D.M."/>
        </authorList>
    </citation>
    <scope>NUCLEOTIDE SEQUENCE</scope>
    <source>
        <strain evidence="1">Duluth1</strain>
        <tissue evidence="1">Whole animal</tissue>
    </source>
</reference>
<keyword evidence="2" id="KW-1185">Reference proteome</keyword>
<proteinExistence type="predicted"/>
<sequence>MSHISEPFSISQRVRQGGILSTDLYKLYVNPLLDMLAETGRGGRIGTVLVNSSACADDLCLMGRDHGDVQLLIDMSHTFANVERYLLQPTKTVAHNI</sequence>
<dbReference type="EMBL" id="JAIWYP010000001">
    <property type="protein sequence ID" value="KAH3888582.1"/>
    <property type="molecule type" value="Genomic_DNA"/>
</dbReference>
<organism evidence="1 2">
    <name type="scientific">Dreissena polymorpha</name>
    <name type="common">Zebra mussel</name>
    <name type="synonym">Mytilus polymorpha</name>
    <dbReference type="NCBI Taxonomy" id="45954"/>
    <lineage>
        <taxon>Eukaryota</taxon>
        <taxon>Metazoa</taxon>
        <taxon>Spiralia</taxon>
        <taxon>Lophotrochozoa</taxon>
        <taxon>Mollusca</taxon>
        <taxon>Bivalvia</taxon>
        <taxon>Autobranchia</taxon>
        <taxon>Heteroconchia</taxon>
        <taxon>Euheterodonta</taxon>
        <taxon>Imparidentia</taxon>
        <taxon>Neoheterodontei</taxon>
        <taxon>Myida</taxon>
        <taxon>Dreissenoidea</taxon>
        <taxon>Dreissenidae</taxon>
        <taxon>Dreissena</taxon>
    </lineage>
</organism>
<name>A0A9D4N8C7_DREPO</name>
<protein>
    <recommendedName>
        <fullName evidence="3">Reverse transcriptase</fullName>
    </recommendedName>
</protein>
<reference evidence="1" key="2">
    <citation type="submission" date="2020-11" db="EMBL/GenBank/DDBJ databases">
        <authorList>
            <person name="McCartney M.A."/>
            <person name="Auch B."/>
            <person name="Kono T."/>
            <person name="Mallez S."/>
            <person name="Becker A."/>
            <person name="Gohl D.M."/>
            <person name="Silverstein K.A.T."/>
            <person name="Koren S."/>
            <person name="Bechman K.B."/>
            <person name="Herman A."/>
            <person name="Abrahante J.E."/>
            <person name="Garbe J."/>
        </authorList>
    </citation>
    <scope>NUCLEOTIDE SEQUENCE</scope>
    <source>
        <strain evidence="1">Duluth1</strain>
        <tissue evidence="1">Whole animal</tissue>
    </source>
</reference>
<evidence type="ECO:0000313" key="2">
    <source>
        <dbReference type="Proteomes" id="UP000828390"/>
    </source>
</evidence>
<comment type="caution">
    <text evidence="1">The sequence shown here is derived from an EMBL/GenBank/DDBJ whole genome shotgun (WGS) entry which is preliminary data.</text>
</comment>
<dbReference type="Proteomes" id="UP000828390">
    <property type="component" value="Unassembled WGS sequence"/>
</dbReference>
<evidence type="ECO:0008006" key="3">
    <source>
        <dbReference type="Google" id="ProtNLM"/>
    </source>
</evidence>
<accession>A0A9D4N8C7</accession>